<dbReference type="OrthoDB" id="1522724at2"/>
<dbReference type="AlphaFoldDB" id="A0A2W7S0X1"/>
<organism evidence="10 11">
    <name type="scientific">Hydrotalea sandarakina</name>
    <dbReference type="NCBI Taxonomy" id="1004304"/>
    <lineage>
        <taxon>Bacteria</taxon>
        <taxon>Pseudomonadati</taxon>
        <taxon>Bacteroidota</taxon>
        <taxon>Chitinophagia</taxon>
        <taxon>Chitinophagales</taxon>
        <taxon>Chitinophagaceae</taxon>
        <taxon>Hydrotalea</taxon>
    </lineage>
</organism>
<keyword evidence="5 7" id="KW-1133">Transmembrane helix</keyword>
<sequence length="405" mass="44565">MNFLFARRYFTSKKSTNAITLIAWISISAIMVGTAALIIVLSVFNGFEDLVKGLYADFYADLRITPQVGKTFVLTPKQIQQIQNTGGVAFYSLTAEEKALLVNGDNQSIVFVKGVDSSFTHVNPVQTHLIRGSFNLGTLQKPQLVVGAGIENALGLDVEKSLYPVTLYMPNRQSANMLSAEGLYSYNAMPAGTFMIQEDFDNKYVFTNLAFVKYMLNMDANTFSAVEIKLTKNANTQQVQTELQHLLGNSFKVQTRYQQNESLYTVMEVEKWVIYGILSIILIIAAFNMIGALTMLVLEKQKDITVLKALGASDGLIQKIFLTEGFLLAAVGGGAGMILALIICYIQIKFHLVSLGGGTFIIDYYPVKLALGDFVLVIATVFVIALLAAWFPAFKAGKEKLSLRS</sequence>
<dbReference type="Pfam" id="PF12704">
    <property type="entry name" value="MacB_PCD"/>
    <property type="match status" value="1"/>
</dbReference>
<evidence type="ECO:0000256" key="4">
    <source>
        <dbReference type="ARBA" id="ARBA00022692"/>
    </source>
</evidence>
<evidence type="ECO:0000259" key="8">
    <source>
        <dbReference type="Pfam" id="PF02687"/>
    </source>
</evidence>
<keyword evidence="11" id="KW-1185">Reference proteome</keyword>
<dbReference type="GO" id="GO:0098797">
    <property type="term" value="C:plasma membrane protein complex"/>
    <property type="evidence" value="ECO:0007669"/>
    <property type="project" value="TreeGrafter"/>
</dbReference>
<evidence type="ECO:0000256" key="2">
    <source>
        <dbReference type="ARBA" id="ARBA00005236"/>
    </source>
</evidence>
<evidence type="ECO:0000256" key="3">
    <source>
        <dbReference type="ARBA" id="ARBA00022475"/>
    </source>
</evidence>
<dbReference type="Pfam" id="PF02687">
    <property type="entry name" value="FtsX"/>
    <property type="match status" value="1"/>
</dbReference>
<dbReference type="RefSeq" id="WP_111293765.1">
    <property type="nucleotide sequence ID" value="NZ_QKZV01000002.1"/>
</dbReference>
<evidence type="ECO:0000313" key="10">
    <source>
        <dbReference type="EMBL" id="PZX64606.1"/>
    </source>
</evidence>
<keyword evidence="6 7" id="KW-0472">Membrane</keyword>
<feature type="domain" description="MacB-like periplasmic core" evidence="9">
    <location>
        <begin position="24"/>
        <end position="245"/>
    </location>
</feature>
<dbReference type="EMBL" id="QKZV01000002">
    <property type="protein sequence ID" value="PZX64606.1"/>
    <property type="molecule type" value="Genomic_DNA"/>
</dbReference>
<keyword evidence="10" id="KW-0449">Lipoprotein</keyword>
<feature type="domain" description="ABC3 transporter permease C-terminal" evidence="8">
    <location>
        <begin position="277"/>
        <end position="399"/>
    </location>
</feature>
<accession>A0A2W7S0X1</accession>
<feature type="transmembrane region" description="Helical" evidence="7">
    <location>
        <begin position="272"/>
        <end position="298"/>
    </location>
</feature>
<evidence type="ECO:0000259" key="9">
    <source>
        <dbReference type="Pfam" id="PF12704"/>
    </source>
</evidence>
<feature type="transmembrane region" description="Helical" evidence="7">
    <location>
        <begin position="21"/>
        <end position="44"/>
    </location>
</feature>
<reference evidence="10 11" key="1">
    <citation type="submission" date="2018-06" db="EMBL/GenBank/DDBJ databases">
        <title>Genomic Encyclopedia of Archaeal and Bacterial Type Strains, Phase II (KMG-II): from individual species to whole genera.</title>
        <authorList>
            <person name="Goeker M."/>
        </authorList>
    </citation>
    <scope>NUCLEOTIDE SEQUENCE [LARGE SCALE GENOMIC DNA]</scope>
    <source>
        <strain evidence="10 11">DSM 23241</strain>
    </source>
</reference>
<dbReference type="GO" id="GO:0044874">
    <property type="term" value="P:lipoprotein localization to outer membrane"/>
    <property type="evidence" value="ECO:0007669"/>
    <property type="project" value="TreeGrafter"/>
</dbReference>
<feature type="transmembrane region" description="Helical" evidence="7">
    <location>
        <begin position="326"/>
        <end position="348"/>
    </location>
</feature>
<dbReference type="PANTHER" id="PTHR30489">
    <property type="entry name" value="LIPOPROTEIN-RELEASING SYSTEM TRANSMEMBRANE PROTEIN LOLE"/>
    <property type="match status" value="1"/>
</dbReference>
<protein>
    <submittedName>
        <fullName evidence="10">Lipoprotein-releasing system permease protein</fullName>
    </submittedName>
</protein>
<evidence type="ECO:0000313" key="11">
    <source>
        <dbReference type="Proteomes" id="UP000249720"/>
    </source>
</evidence>
<comment type="caution">
    <text evidence="10">The sequence shown here is derived from an EMBL/GenBank/DDBJ whole genome shotgun (WGS) entry which is preliminary data.</text>
</comment>
<evidence type="ECO:0000256" key="5">
    <source>
        <dbReference type="ARBA" id="ARBA00022989"/>
    </source>
</evidence>
<dbReference type="InterPro" id="IPR051447">
    <property type="entry name" value="Lipoprotein-release_system"/>
</dbReference>
<feature type="transmembrane region" description="Helical" evidence="7">
    <location>
        <begin position="374"/>
        <end position="394"/>
    </location>
</feature>
<keyword evidence="3" id="KW-1003">Cell membrane</keyword>
<evidence type="ECO:0000256" key="7">
    <source>
        <dbReference type="SAM" id="Phobius"/>
    </source>
</evidence>
<name>A0A2W7S0X1_9BACT</name>
<evidence type="ECO:0000256" key="6">
    <source>
        <dbReference type="ARBA" id="ARBA00023136"/>
    </source>
</evidence>
<dbReference type="InterPro" id="IPR025857">
    <property type="entry name" value="MacB_PCD"/>
</dbReference>
<dbReference type="PANTHER" id="PTHR30489:SF0">
    <property type="entry name" value="LIPOPROTEIN-RELEASING SYSTEM TRANSMEMBRANE PROTEIN LOLE"/>
    <property type="match status" value="1"/>
</dbReference>
<comment type="similarity">
    <text evidence="2">Belongs to the ABC-4 integral membrane protein family. LolC/E subfamily.</text>
</comment>
<dbReference type="Proteomes" id="UP000249720">
    <property type="component" value="Unassembled WGS sequence"/>
</dbReference>
<evidence type="ECO:0000256" key="1">
    <source>
        <dbReference type="ARBA" id="ARBA00004651"/>
    </source>
</evidence>
<dbReference type="InterPro" id="IPR003838">
    <property type="entry name" value="ABC3_permease_C"/>
</dbReference>
<proteinExistence type="inferred from homology"/>
<gene>
    <name evidence="10" type="ORF">LX80_00803</name>
</gene>
<comment type="subcellular location">
    <subcellularLocation>
        <location evidence="1">Cell membrane</location>
        <topology evidence="1">Multi-pass membrane protein</topology>
    </subcellularLocation>
</comment>
<keyword evidence="4 7" id="KW-0812">Transmembrane</keyword>